<dbReference type="EMBL" id="QTKX01000003">
    <property type="protein sequence ID" value="MBS8266406.1"/>
    <property type="molecule type" value="Genomic_DNA"/>
</dbReference>
<comment type="caution">
    <text evidence="8">The sequence shown here is derived from an EMBL/GenBank/DDBJ whole genome shotgun (WGS) entry which is preliminary data.</text>
</comment>
<feature type="transmembrane region" description="Helical" evidence="6">
    <location>
        <begin position="74"/>
        <end position="95"/>
    </location>
</feature>
<keyword evidence="5 6" id="KW-0472">Membrane</keyword>
<keyword evidence="4 6" id="KW-1133">Transmembrane helix</keyword>
<feature type="transmembrane region" description="Helical" evidence="6">
    <location>
        <begin position="41"/>
        <end position="62"/>
    </location>
</feature>
<evidence type="ECO:0000256" key="5">
    <source>
        <dbReference type="ARBA" id="ARBA00023136"/>
    </source>
</evidence>
<evidence type="ECO:0000313" key="8">
    <source>
        <dbReference type="EMBL" id="MBS8266406.1"/>
    </source>
</evidence>
<feature type="transmembrane region" description="Helical" evidence="6">
    <location>
        <begin position="292"/>
        <end position="309"/>
    </location>
</feature>
<dbReference type="PROSITE" id="PS50850">
    <property type="entry name" value="MFS"/>
    <property type="match status" value="1"/>
</dbReference>
<dbReference type="Proteomes" id="UP000761411">
    <property type="component" value="Unassembled WGS sequence"/>
</dbReference>
<dbReference type="AlphaFoldDB" id="A0A944GZC7"/>
<evidence type="ECO:0000256" key="2">
    <source>
        <dbReference type="ARBA" id="ARBA00022448"/>
    </source>
</evidence>
<dbReference type="InterPro" id="IPR051337">
    <property type="entry name" value="OPA_Antiporter"/>
</dbReference>
<feature type="transmembrane region" description="Helical" evidence="6">
    <location>
        <begin position="389"/>
        <end position="409"/>
    </location>
</feature>
<reference evidence="8 9" key="1">
    <citation type="journal article" date="2021" name="Microorganisms">
        <title>Bacterial Dimethylsulfoniopropionate Biosynthesis in the East China Sea.</title>
        <authorList>
            <person name="Liu J."/>
            <person name="Zhang Y."/>
            <person name="Liu J."/>
            <person name="Zhong H."/>
            <person name="Williams B.T."/>
            <person name="Zheng Y."/>
            <person name="Curson A.R.J."/>
            <person name="Sun C."/>
            <person name="Sun H."/>
            <person name="Song D."/>
            <person name="Wagner Mackenzie B."/>
            <person name="Bermejo Martinez A."/>
            <person name="Todd J.D."/>
            <person name="Zhang X.H."/>
        </authorList>
    </citation>
    <scope>NUCLEOTIDE SEQUENCE [LARGE SCALE GENOMIC DNA]</scope>
    <source>
        <strain evidence="8 9">ESS08</strain>
    </source>
</reference>
<dbReference type="RefSeq" id="WP_213371695.1">
    <property type="nucleotide sequence ID" value="NZ_QTKX01000003.1"/>
</dbReference>
<gene>
    <name evidence="8" type="ORF">DYI25_18440</name>
</gene>
<accession>A0A944GZC7</accession>
<name>A0A944GZC7_9BACI</name>
<feature type="transmembrane region" description="Helical" evidence="6">
    <location>
        <begin position="101"/>
        <end position="124"/>
    </location>
</feature>
<dbReference type="PANTHER" id="PTHR43826">
    <property type="entry name" value="GLUCOSE-6-PHOSPHATE EXCHANGER SLC37A4"/>
    <property type="match status" value="1"/>
</dbReference>
<protein>
    <submittedName>
        <fullName evidence="8">MFS transporter</fullName>
    </submittedName>
</protein>
<dbReference type="GO" id="GO:0005886">
    <property type="term" value="C:plasma membrane"/>
    <property type="evidence" value="ECO:0007669"/>
    <property type="project" value="UniProtKB-SubCell"/>
</dbReference>
<dbReference type="InterPro" id="IPR011701">
    <property type="entry name" value="MFS"/>
</dbReference>
<feature type="domain" description="Major facilitator superfamily (MFS) profile" evidence="7">
    <location>
        <begin position="12"/>
        <end position="414"/>
    </location>
</feature>
<dbReference type="GO" id="GO:0061513">
    <property type="term" value="F:glucose 6-phosphate:phosphate antiporter activity"/>
    <property type="evidence" value="ECO:0007669"/>
    <property type="project" value="TreeGrafter"/>
</dbReference>
<comment type="subcellular location">
    <subcellularLocation>
        <location evidence="1">Cell membrane</location>
        <topology evidence="1">Multi-pass membrane protein</topology>
    </subcellularLocation>
</comment>
<feature type="transmembrane region" description="Helical" evidence="6">
    <location>
        <begin position="223"/>
        <end position="248"/>
    </location>
</feature>
<dbReference type="InterPro" id="IPR020846">
    <property type="entry name" value="MFS_dom"/>
</dbReference>
<evidence type="ECO:0000313" key="9">
    <source>
        <dbReference type="Proteomes" id="UP000761411"/>
    </source>
</evidence>
<evidence type="ECO:0000259" key="7">
    <source>
        <dbReference type="PROSITE" id="PS50850"/>
    </source>
</evidence>
<dbReference type="InterPro" id="IPR036259">
    <property type="entry name" value="MFS_trans_sf"/>
</dbReference>
<feature type="transmembrane region" description="Helical" evidence="6">
    <location>
        <begin position="136"/>
        <end position="159"/>
    </location>
</feature>
<dbReference type="Pfam" id="PF07690">
    <property type="entry name" value="MFS_1"/>
    <property type="match status" value="1"/>
</dbReference>
<evidence type="ECO:0000256" key="1">
    <source>
        <dbReference type="ARBA" id="ARBA00004651"/>
    </source>
</evidence>
<evidence type="ECO:0000256" key="4">
    <source>
        <dbReference type="ARBA" id="ARBA00022989"/>
    </source>
</evidence>
<feature type="transmembrane region" description="Helical" evidence="6">
    <location>
        <begin position="350"/>
        <end position="369"/>
    </location>
</feature>
<dbReference type="PANTHER" id="PTHR43826:SF3">
    <property type="entry name" value="GLUCOSE-6-PHOSPHATE EXCHANGER SLC37A4"/>
    <property type="match status" value="1"/>
</dbReference>
<evidence type="ECO:0000256" key="6">
    <source>
        <dbReference type="SAM" id="Phobius"/>
    </source>
</evidence>
<dbReference type="Gene3D" id="1.20.1250.20">
    <property type="entry name" value="MFS general substrate transporter like domains"/>
    <property type="match status" value="2"/>
</dbReference>
<feature type="transmembrane region" description="Helical" evidence="6">
    <location>
        <begin position="260"/>
        <end position="280"/>
    </location>
</feature>
<feature type="transmembrane region" description="Helical" evidence="6">
    <location>
        <begin position="165"/>
        <end position="186"/>
    </location>
</feature>
<proteinExistence type="predicted"/>
<organism evidence="8 9">
    <name type="scientific">Mesobacillus boroniphilus</name>
    <dbReference type="NCBI Taxonomy" id="308892"/>
    <lineage>
        <taxon>Bacteria</taxon>
        <taxon>Bacillati</taxon>
        <taxon>Bacillota</taxon>
        <taxon>Bacilli</taxon>
        <taxon>Bacillales</taxon>
        <taxon>Bacillaceae</taxon>
        <taxon>Mesobacillus</taxon>
    </lineage>
</organism>
<keyword evidence="9" id="KW-1185">Reference proteome</keyword>
<sequence length="424" mass="47027">MDQQNSRFRWVVFVSVLLTYLLMSSQRTAPGLITEQVMKDFHVTATTIGLLTSMQFFVYTSLQIPMGILADRFGPNFFLIIGAIITGLGTIIYSLGTHEFVLFFARILTGIGDATIWVNLVLILSQWFKVKEFVRLIGVAGMTGSLGFLLATVPFSAWIDLLGWRAAFFSAGIALCLSGILLYIVLVKKPRQLFHNESVAVKDEIQRQNISVLLKRIVLNRQAWALFFCHFGVVGGYVGFISSWAVPYGMNMYDMTRSDASQLIMVGLIGALIGAPLTSWISSRLETIKRPYVIVHFIILTSWSAFLLFKGNPPFFILITLFFIIGFGFGASALTFAVVRQSFPIRESGFVSGFANTGGFLSAVLLPGFFGKVLDHFHSVSGSMTEGYFYGFIIPVIFSLIGLFGVMSIKEMRQPESAEQESSL</sequence>
<keyword evidence="3 6" id="KW-0812">Transmembrane</keyword>
<feature type="transmembrane region" description="Helical" evidence="6">
    <location>
        <begin position="315"/>
        <end position="338"/>
    </location>
</feature>
<evidence type="ECO:0000256" key="3">
    <source>
        <dbReference type="ARBA" id="ARBA00022692"/>
    </source>
</evidence>
<keyword evidence="2" id="KW-0813">Transport</keyword>
<dbReference type="GO" id="GO:0035435">
    <property type="term" value="P:phosphate ion transmembrane transport"/>
    <property type="evidence" value="ECO:0007669"/>
    <property type="project" value="TreeGrafter"/>
</dbReference>
<dbReference type="SUPFAM" id="SSF103473">
    <property type="entry name" value="MFS general substrate transporter"/>
    <property type="match status" value="1"/>
</dbReference>